<evidence type="ECO:0000256" key="4">
    <source>
        <dbReference type="ARBA" id="ARBA00023136"/>
    </source>
</evidence>
<comment type="subcellular location">
    <subcellularLocation>
        <location evidence="1">Membrane</location>
        <topology evidence="1">Single-pass membrane protein</topology>
    </subcellularLocation>
</comment>
<evidence type="ECO:0000313" key="7">
    <source>
        <dbReference type="EMBL" id="SMX36389.1"/>
    </source>
</evidence>
<keyword evidence="8" id="KW-1185">Reference proteome</keyword>
<keyword evidence="5" id="KW-0732">Signal</keyword>
<organism evidence="7 8">
    <name type="scientific">Ruegeria arenilitoris</name>
    <dbReference type="NCBI Taxonomy" id="1173585"/>
    <lineage>
        <taxon>Bacteria</taxon>
        <taxon>Pseudomonadati</taxon>
        <taxon>Pseudomonadota</taxon>
        <taxon>Alphaproteobacteria</taxon>
        <taxon>Rhodobacterales</taxon>
        <taxon>Roseobacteraceae</taxon>
        <taxon>Ruegeria</taxon>
    </lineage>
</organism>
<dbReference type="PANTHER" id="PTHR36985">
    <property type="entry name" value="TRANSLOCATION AND ASSEMBLY MODULE SUBUNIT TAMB"/>
    <property type="match status" value="1"/>
</dbReference>
<evidence type="ECO:0000256" key="2">
    <source>
        <dbReference type="ARBA" id="ARBA00022692"/>
    </source>
</evidence>
<dbReference type="OrthoDB" id="7784409at2"/>
<reference evidence="8" key="1">
    <citation type="submission" date="2017-05" db="EMBL/GenBank/DDBJ databases">
        <authorList>
            <person name="Rodrigo-Torres L."/>
            <person name="Arahal R. D."/>
            <person name="Lucena T."/>
        </authorList>
    </citation>
    <scope>NUCLEOTIDE SEQUENCE [LARGE SCALE GENOMIC DNA]</scope>
    <source>
        <strain evidence="8">CECT 8715</strain>
    </source>
</reference>
<protein>
    <submittedName>
        <fullName evidence="7">Translocation and assembly module TamB</fullName>
    </submittedName>
</protein>
<dbReference type="Pfam" id="PF04357">
    <property type="entry name" value="TamB"/>
    <property type="match status" value="1"/>
</dbReference>
<dbReference type="InterPro" id="IPR007452">
    <property type="entry name" value="TamB_C"/>
</dbReference>
<feature type="signal peptide" evidence="5">
    <location>
        <begin position="1"/>
        <end position="24"/>
    </location>
</feature>
<evidence type="ECO:0000256" key="1">
    <source>
        <dbReference type="ARBA" id="ARBA00004167"/>
    </source>
</evidence>
<feature type="domain" description="Translocation and assembly module TamB C-terminal" evidence="6">
    <location>
        <begin position="1020"/>
        <end position="1363"/>
    </location>
</feature>
<feature type="chain" id="PRO_5013325765" evidence="5">
    <location>
        <begin position="25"/>
        <end position="1363"/>
    </location>
</feature>
<dbReference type="GO" id="GO:0097347">
    <property type="term" value="C:TAM protein secretion complex"/>
    <property type="evidence" value="ECO:0007669"/>
    <property type="project" value="TreeGrafter"/>
</dbReference>
<dbReference type="Proteomes" id="UP000202485">
    <property type="component" value="Unassembled WGS sequence"/>
</dbReference>
<evidence type="ECO:0000256" key="5">
    <source>
        <dbReference type="SAM" id="SignalP"/>
    </source>
</evidence>
<evidence type="ECO:0000259" key="6">
    <source>
        <dbReference type="Pfam" id="PF04357"/>
    </source>
</evidence>
<dbReference type="RefSeq" id="WP_093962815.1">
    <property type="nucleotide sequence ID" value="NZ_FXYG01000001.1"/>
</dbReference>
<keyword evidence="2" id="KW-0812">Transmembrane</keyword>
<keyword evidence="3" id="KW-1133">Transmembrane helix</keyword>
<sequence length="1363" mass="140366">MRRYLSYPLAVGATAFALSGPVAAQEEESGGLLTDFLQNTLSGDNRNIRVIGLEGALSSRARIQEITVADDEGVWLTIKNAELDWNRLALIRGRFSVNALTAEEIDIARAPGKTTTDEPAATAETKPFQLPELPVAIEIGELRVDELSLGEPLIGVAADLSVDGNLNLADGALDTKLDINRLDRAGDQINLVAGFQNESRQIDLDLTISEASGGLISTALNIPDSPPIGLTAKGSGPITDFTADIGLSSDNVDRVSGQVRLRGIEKTEGAADEGIAFTADLGGDLTPFLAANMDTFFGTNTRLYVDGRTGAEGALEITEADITSEALKLEAQLSLGTGGALQLAAVQARISPPAGDDVVLPFGGGDTSVKAAQLSALFDHENGNHWDLSLTTENVVTPQVQIAHTRLTAQGTLTQIGGLDLTGDLQASLDGLDLADPALNTAVGDRVTLDGLFEYGRDKSLRLSGFELGGTDYSATADAVVSGLESGLKIDGSATVEASDLSRFSEVAKLDLGGRASIRVEGAGSPLEGSFDGKLAVSGQNLSTGRGDIDPIIAGETDITLDAKRDANGILIRAFTIDGETLNAQADGAVTTPNGNLTIDGQARVNASDLSVFSGLAKRDLAGAVQAQVDGKGTVQTLEFDGTAQVTTTDLQTGLDQVDPLVTGRVVLNFDGARTGDRIEIRKATVDAAALNAQVAATIDDPTGNLAFDGQAQVDAPDLSVFSGLAGRTLAGAVTADVTGRGARGSKVFDVQGKINAEDILTGIEAVDALIPGQTTLTVDASNGDEGLNIRNFRLAGTALSANASGILSRESGGLSFSAALDDLARVSQTLTGPLKVNGNVAPTSSGVEGTVRVTGPETSYANLVGSVNTDGSADLDFDAKFDRVERFAPEFPGSLTAKGNATRQNGVWTIDANAAGPAEISSAVKGTYDEASGNADISAQGGVNLGIANIFITPNKIDGSARFDLALKGKPALESVSGQITTSGTSMAIPSVGQTITDIGGTVDLANSRATISMRGGMRAGGGFTVSGPVDLTPPFNAQITTAINNLVLTDNLLYETTLNGQIAMTGALAGNSSLVGQITFGETNINLAAASGAVGAAPIPKIEHVNESNASYVTRERAQLVEKEETSQSDSRISLDISLLAPKAVFVRGRGVNAELGGAIFIKGTTKSVIPSGQIELIRGNLDILGRRLALTKGVVSLQGDLTPYIEFESSASTSDGTATLEIAGPLDSPTVDVFSDPERPAEEALAMLLFGNRFSELSPFVIAQMAASLAQLSGAGGDATKGVRDATGVDTVDVGATEGGGGRLGAGAYLSDNLYTDFTVNTEGDTEVNLNLDVSDSVTVRGTVDGRGDTGIGIFFERDY</sequence>
<proteinExistence type="predicted"/>
<gene>
    <name evidence="7" type="primary">tamB</name>
    <name evidence="7" type="ORF">RUA8715_01382</name>
</gene>
<evidence type="ECO:0000256" key="3">
    <source>
        <dbReference type="ARBA" id="ARBA00022989"/>
    </source>
</evidence>
<evidence type="ECO:0000313" key="8">
    <source>
        <dbReference type="Proteomes" id="UP000202485"/>
    </source>
</evidence>
<keyword evidence="4" id="KW-0472">Membrane</keyword>
<dbReference type="EMBL" id="FXYG01000001">
    <property type="protein sequence ID" value="SMX36389.1"/>
    <property type="molecule type" value="Genomic_DNA"/>
</dbReference>
<name>A0A238K0G5_9RHOB</name>
<dbReference type="GO" id="GO:0005886">
    <property type="term" value="C:plasma membrane"/>
    <property type="evidence" value="ECO:0007669"/>
    <property type="project" value="InterPro"/>
</dbReference>
<accession>A0A238K0G5</accession>
<dbReference type="PANTHER" id="PTHR36985:SF1">
    <property type="entry name" value="TRANSLOCATION AND ASSEMBLY MODULE SUBUNIT TAMB"/>
    <property type="match status" value="1"/>
</dbReference>
<dbReference type="GO" id="GO:0009306">
    <property type="term" value="P:protein secretion"/>
    <property type="evidence" value="ECO:0007669"/>
    <property type="project" value="InterPro"/>
</dbReference>